<dbReference type="CDD" id="cd06261">
    <property type="entry name" value="TM_PBP2"/>
    <property type="match status" value="1"/>
</dbReference>
<feature type="transmembrane region" description="Helical" evidence="7">
    <location>
        <begin position="44"/>
        <end position="66"/>
    </location>
</feature>
<evidence type="ECO:0000256" key="1">
    <source>
        <dbReference type="ARBA" id="ARBA00004651"/>
    </source>
</evidence>
<dbReference type="InterPro" id="IPR035906">
    <property type="entry name" value="MetI-like_sf"/>
</dbReference>
<dbReference type="InterPro" id="IPR050366">
    <property type="entry name" value="BP-dependent_transpt_permease"/>
</dbReference>
<dbReference type="AlphaFoldDB" id="A0A917SFM9"/>
<evidence type="ECO:0000256" key="8">
    <source>
        <dbReference type="SAM" id="MobiDB-lite"/>
    </source>
</evidence>
<dbReference type="Gene3D" id="1.10.3720.10">
    <property type="entry name" value="MetI-like"/>
    <property type="match status" value="1"/>
</dbReference>
<dbReference type="PANTHER" id="PTHR43386:SF1">
    <property type="entry name" value="D,D-DIPEPTIDE TRANSPORT SYSTEM PERMEASE PROTEIN DDPC-RELATED"/>
    <property type="match status" value="1"/>
</dbReference>
<dbReference type="InterPro" id="IPR025966">
    <property type="entry name" value="OppC_N"/>
</dbReference>
<evidence type="ECO:0000259" key="9">
    <source>
        <dbReference type="PROSITE" id="PS50928"/>
    </source>
</evidence>
<reference evidence="10" key="1">
    <citation type="journal article" date="2014" name="Int. J. Syst. Evol. Microbiol.">
        <title>Complete genome sequence of Corynebacterium casei LMG S-19264T (=DSM 44701T), isolated from a smear-ripened cheese.</title>
        <authorList>
            <consortium name="US DOE Joint Genome Institute (JGI-PGF)"/>
            <person name="Walter F."/>
            <person name="Albersmeier A."/>
            <person name="Kalinowski J."/>
            <person name="Ruckert C."/>
        </authorList>
    </citation>
    <scope>NUCLEOTIDE SEQUENCE</scope>
    <source>
        <strain evidence="10">CGMCC 4.7306</strain>
    </source>
</reference>
<dbReference type="Proteomes" id="UP000613840">
    <property type="component" value="Unassembled WGS sequence"/>
</dbReference>
<evidence type="ECO:0000256" key="7">
    <source>
        <dbReference type="RuleBase" id="RU363032"/>
    </source>
</evidence>
<evidence type="ECO:0000256" key="4">
    <source>
        <dbReference type="ARBA" id="ARBA00022692"/>
    </source>
</evidence>
<dbReference type="GO" id="GO:0005886">
    <property type="term" value="C:plasma membrane"/>
    <property type="evidence" value="ECO:0007669"/>
    <property type="project" value="UniProtKB-SubCell"/>
</dbReference>
<comment type="caution">
    <text evidence="10">The sequence shown here is derived from an EMBL/GenBank/DDBJ whole genome shotgun (WGS) entry which is preliminary data.</text>
</comment>
<keyword evidence="11" id="KW-1185">Reference proteome</keyword>
<dbReference type="Pfam" id="PF00528">
    <property type="entry name" value="BPD_transp_1"/>
    <property type="match status" value="1"/>
</dbReference>
<dbReference type="NCBIfam" id="NF045476">
    <property type="entry name" value="Opp4C"/>
    <property type="match status" value="1"/>
</dbReference>
<keyword evidence="4 7" id="KW-0812">Transmembrane</keyword>
<dbReference type="InterPro" id="IPR053523">
    <property type="entry name" value="Oligopeptide_permease_AppC"/>
</dbReference>
<accession>A0A917SFM9</accession>
<dbReference type="GO" id="GO:0055085">
    <property type="term" value="P:transmembrane transport"/>
    <property type="evidence" value="ECO:0007669"/>
    <property type="project" value="InterPro"/>
</dbReference>
<feature type="transmembrane region" description="Helical" evidence="7">
    <location>
        <begin position="274"/>
        <end position="295"/>
    </location>
</feature>
<reference evidence="10" key="2">
    <citation type="submission" date="2020-09" db="EMBL/GenBank/DDBJ databases">
        <authorList>
            <person name="Sun Q."/>
            <person name="Zhou Y."/>
        </authorList>
    </citation>
    <scope>NUCLEOTIDE SEQUENCE</scope>
    <source>
        <strain evidence="10">CGMCC 4.7306</strain>
    </source>
</reference>
<dbReference type="SUPFAM" id="SSF161098">
    <property type="entry name" value="MetI-like"/>
    <property type="match status" value="1"/>
</dbReference>
<organism evidence="10 11">
    <name type="scientific">Microlunatus endophyticus</name>
    <dbReference type="NCBI Taxonomy" id="1716077"/>
    <lineage>
        <taxon>Bacteria</taxon>
        <taxon>Bacillati</taxon>
        <taxon>Actinomycetota</taxon>
        <taxon>Actinomycetes</taxon>
        <taxon>Propionibacteriales</taxon>
        <taxon>Propionibacteriaceae</taxon>
        <taxon>Microlunatus</taxon>
    </lineage>
</organism>
<protein>
    <submittedName>
        <fullName evidence="10">Peptide ABC transporter permease</fullName>
    </submittedName>
</protein>
<name>A0A917SFM9_9ACTN</name>
<gene>
    <name evidence="10" type="ORF">GCM10011575_36990</name>
</gene>
<comment type="similarity">
    <text evidence="7">Belongs to the binding-protein-dependent transport system permease family.</text>
</comment>
<feature type="transmembrane region" description="Helical" evidence="7">
    <location>
        <begin position="152"/>
        <end position="179"/>
    </location>
</feature>
<keyword evidence="2 7" id="KW-0813">Transport</keyword>
<evidence type="ECO:0000313" key="11">
    <source>
        <dbReference type="Proteomes" id="UP000613840"/>
    </source>
</evidence>
<evidence type="ECO:0000256" key="6">
    <source>
        <dbReference type="ARBA" id="ARBA00023136"/>
    </source>
</evidence>
<keyword evidence="6 7" id="KW-0472">Membrane</keyword>
<dbReference type="PANTHER" id="PTHR43386">
    <property type="entry name" value="OLIGOPEPTIDE TRANSPORT SYSTEM PERMEASE PROTEIN APPC"/>
    <property type="match status" value="1"/>
</dbReference>
<dbReference type="EMBL" id="BMMZ01000010">
    <property type="protein sequence ID" value="GGL75385.1"/>
    <property type="molecule type" value="Genomic_DNA"/>
</dbReference>
<feature type="transmembrane region" description="Helical" evidence="7">
    <location>
        <begin position="106"/>
        <end position="131"/>
    </location>
</feature>
<dbReference type="RefSeq" id="WP_188896854.1">
    <property type="nucleotide sequence ID" value="NZ_BMMZ01000010.1"/>
</dbReference>
<feature type="region of interest" description="Disordered" evidence="8">
    <location>
        <begin position="1"/>
        <end position="25"/>
    </location>
</feature>
<dbReference type="Pfam" id="PF12911">
    <property type="entry name" value="OppC_N"/>
    <property type="match status" value="1"/>
</dbReference>
<evidence type="ECO:0000256" key="5">
    <source>
        <dbReference type="ARBA" id="ARBA00022989"/>
    </source>
</evidence>
<keyword evidence="5 7" id="KW-1133">Transmembrane helix</keyword>
<evidence type="ECO:0000256" key="2">
    <source>
        <dbReference type="ARBA" id="ARBA00022448"/>
    </source>
</evidence>
<dbReference type="InterPro" id="IPR000515">
    <property type="entry name" value="MetI-like"/>
</dbReference>
<proteinExistence type="inferred from homology"/>
<comment type="subcellular location">
    <subcellularLocation>
        <location evidence="1 7">Cell membrane</location>
        <topology evidence="1 7">Multi-pass membrane protein</topology>
    </subcellularLocation>
</comment>
<dbReference type="PROSITE" id="PS50928">
    <property type="entry name" value="ABC_TM1"/>
    <property type="match status" value="1"/>
</dbReference>
<keyword evidence="3" id="KW-1003">Cell membrane</keyword>
<evidence type="ECO:0000256" key="3">
    <source>
        <dbReference type="ARBA" id="ARBA00022475"/>
    </source>
</evidence>
<sequence>MTATAAPGDAGINAAPDTVDTTRPAGRAESALRRVVRRYLKHRMAVVGLVVFVLLILMAIFAPLIAPMSPYKIFPEYDAAPGAGHILGTDSTGRDVLSRLIYASRVSLTVGVGAVLVYVIIGVTLGLLAGYYGRWVDQIVMRITDMFMSFPYFMLILVLVSVIGPSLLNITAVIGFMAWPPVARLVRGQVLTIKESDYVRAGVSLGYQAPRILFRHILPNTLSPIVVNATFGVAQAIILESGLSFLGLGVRPPAASWGNMLTQAQSITVLADQWWMWVPPGLMILIAVLAINFVGDGLRDALEARQG</sequence>
<feature type="domain" description="ABC transmembrane type-1" evidence="9">
    <location>
        <begin position="104"/>
        <end position="295"/>
    </location>
</feature>
<evidence type="ECO:0000313" key="10">
    <source>
        <dbReference type="EMBL" id="GGL75385.1"/>
    </source>
</evidence>